<sequence length="955" mass="103032">MDTLRNTFKHVSLKSKSSRHSGQVAPAPPTTATRENPYGSEPPLVGPPVRLAVIGAGQRGRRYGMYALMRPNHCTVTTVAEPRPETRQRMAEEHQVPLERVFSDWKELLAATDAHDSKRTDETASRYIDGVIVAVQDHMHAEVVIPFAQRGYHILCEKPMATTPEECIKMADEVDKAGIVFGMGHILRYSKYNQALREIIASGSLGKLVNVVHVEPVGHYHFAHSYVRGNWNQEAKSSFSLMTKSCHDMDLLCHFFAPATPVRFSSFGSLNHFRRSEKPVEAGTATRCLDCAAEPTCPYSAKRIYMTGNTGWPVSAIVDGAATPEKVLHEIEDGPYGVCVYESPNDVCDHQVVNVEFSNGSTASFTMVAFTKLICERQTRLHLTHGEVVGDSNFFTLTDFRTGKTERQRPSFLDAHGDGDIGVVRTFVHCVAVRLAKDKGEQVDAEDDMGMSVMEVLRSHLAVFCAERARRTGSVVSFEEFERQVRQGMSSSAGKATHRLVHYRRSSFSSLSCLSLVLYDHDYLMGDTCTVSPTFTSFSSSTSQTFSVSQSTSESVSAGAGTVVTRSVQSGTEWIVTESSADGATQTVDVPVQITFSAQEVIRVPVLTLYAPCSSTESTTSSTSTSSTSSTSSTRESTPAETSTTQRTSSTSRPANSQNTNAEPTPTPTSTQAENTSGSILTTITSIAPTTLSNGSQSSYVAVITSYAPNGSLNENNNSSHSGSGSTRAVAIGAGVAGGVIALIILIFGITWHMRRKRRNSFMDGDPLDGHVWGPDHESKALQSTVNLNPRGAGYSYNPYAEANPLAYAPVPTMSPPRGPVPLVNMDDRRLAAPTGGLGLGAVPQPKTADEILYEAARQDLPRSRTSSATATATSHRTHPSLAASNMTHSSLRSRRSESAVGLLEHASAPAPAATPQPQYQDLMDAPVDLSRPMSPVSVVAPRLAIANPDNDKDT</sequence>
<name>A0A5N5QCY8_9AGAM</name>
<evidence type="ECO:0000313" key="4">
    <source>
        <dbReference type="EMBL" id="KAB5589393.1"/>
    </source>
</evidence>
<dbReference type="InterPro" id="IPR051450">
    <property type="entry name" value="Gfo/Idh/MocA_Oxidoreductases"/>
</dbReference>
<dbReference type="PANTHER" id="PTHR43377">
    <property type="entry name" value="BILIVERDIN REDUCTASE A"/>
    <property type="match status" value="1"/>
</dbReference>
<reference evidence="4 5" key="1">
    <citation type="journal article" date="2019" name="Fungal Biol. Biotechnol.">
        <title>Draft genome sequence of fastidious pathogen Ceratobasidium theobromae, which causes vascular-streak dieback in Theobroma cacao.</title>
        <authorList>
            <person name="Ali S.S."/>
            <person name="Asman A."/>
            <person name="Shao J."/>
            <person name="Firmansyah A.P."/>
            <person name="Susilo A.W."/>
            <person name="Rosmana A."/>
            <person name="McMahon P."/>
            <person name="Junaid M."/>
            <person name="Guest D."/>
            <person name="Kheng T.Y."/>
            <person name="Meinhardt L.W."/>
            <person name="Bailey B.A."/>
        </authorList>
    </citation>
    <scope>NUCLEOTIDE SEQUENCE [LARGE SCALE GENOMIC DNA]</scope>
    <source>
        <strain evidence="4 5">CT2</strain>
    </source>
</reference>
<proteinExistence type="predicted"/>
<accession>A0A5N5QCY8</accession>
<keyword evidence="2" id="KW-0472">Membrane</keyword>
<dbReference type="InterPro" id="IPR000683">
    <property type="entry name" value="Gfo/Idh/MocA-like_OxRdtase_N"/>
</dbReference>
<keyword evidence="5" id="KW-1185">Reference proteome</keyword>
<feature type="compositionally biased region" description="Basic residues" evidence="1">
    <location>
        <begin position="7"/>
        <end position="19"/>
    </location>
</feature>
<keyword evidence="2" id="KW-1133">Transmembrane helix</keyword>
<keyword evidence="2" id="KW-0812">Transmembrane</keyword>
<feature type="region of interest" description="Disordered" evidence="1">
    <location>
        <begin position="614"/>
        <end position="677"/>
    </location>
</feature>
<dbReference type="SUPFAM" id="SSF55347">
    <property type="entry name" value="Glyceraldehyde-3-phosphate dehydrogenase-like, C-terminal domain"/>
    <property type="match status" value="1"/>
</dbReference>
<dbReference type="Pfam" id="PF01408">
    <property type="entry name" value="GFO_IDH_MocA"/>
    <property type="match status" value="1"/>
</dbReference>
<feature type="compositionally biased region" description="Low complexity" evidence="1">
    <location>
        <begin position="909"/>
        <end position="919"/>
    </location>
</feature>
<feature type="region of interest" description="Disordered" evidence="1">
    <location>
        <begin position="1"/>
        <end position="45"/>
    </location>
</feature>
<feature type="compositionally biased region" description="Low complexity" evidence="1">
    <location>
        <begin position="864"/>
        <end position="875"/>
    </location>
</feature>
<feature type="compositionally biased region" description="Polar residues" evidence="1">
    <location>
        <begin position="654"/>
        <end position="675"/>
    </location>
</feature>
<evidence type="ECO:0000313" key="5">
    <source>
        <dbReference type="Proteomes" id="UP000383932"/>
    </source>
</evidence>
<dbReference type="Proteomes" id="UP000383932">
    <property type="component" value="Unassembled WGS sequence"/>
</dbReference>
<comment type="caution">
    <text evidence="4">The sequence shown here is derived from an EMBL/GenBank/DDBJ whole genome shotgun (WGS) entry which is preliminary data.</text>
</comment>
<dbReference type="CDD" id="cd12087">
    <property type="entry name" value="TM_EGFR-like"/>
    <property type="match status" value="1"/>
</dbReference>
<dbReference type="OrthoDB" id="64915at2759"/>
<feature type="transmembrane region" description="Helical" evidence="2">
    <location>
        <begin position="729"/>
        <end position="752"/>
    </location>
</feature>
<dbReference type="InterPro" id="IPR036291">
    <property type="entry name" value="NAD(P)-bd_dom_sf"/>
</dbReference>
<evidence type="ECO:0000259" key="3">
    <source>
        <dbReference type="Pfam" id="PF01408"/>
    </source>
</evidence>
<evidence type="ECO:0000256" key="2">
    <source>
        <dbReference type="SAM" id="Phobius"/>
    </source>
</evidence>
<dbReference type="Gene3D" id="3.40.50.720">
    <property type="entry name" value="NAD(P)-binding Rossmann-like Domain"/>
    <property type="match status" value="1"/>
</dbReference>
<dbReference type="AlphaFoldDB" id="A0A5N5QCY8"/>
<dbReference type="EMBL" id="SSOP01000276">
    <property type="protein sequence ID" value="KAB5589393.1"/>
    <property type="molecule type" value="Genomic_DNA"/>
</dbReference>
<feature type="compositionally biased region" description="Low complexity" evidence="1">
    <location>
        <begin position="614"/>
        <end position="653"/>
    </location>
</feature>
<feature type="region of interest" description="Disordered" evidence="1">
    <location>
        <begin position="858"/>
        <end position="955"/>
    </location>
</feature>
<organism evidence="4 5">
    <name type="scientific">Ceratobasidium theobromae</name>
    <dbReference type="NCBI Taxonomy" id="1582974"/>
    <lineage>
        <taxon>Eukaryota</taxon>
        <taxon>Fungi</taxon>
        <taxon>Dikarya</taxon>
        <taxon>Basidiomycota</taxon>
        <taxon>Agaricomycotina</taxon>
        <taxon>Agaricomycetes</taxon>
        <taxon>Cantharellales</taxon>
        <taxon>Ceratobasidiaceae</taxon>
        <taxon>Ceratobasidium</taxon>
    </lineage>
</organism>
<dbReference type="Gene3D" id="3.30.360.10">
    <property type="entry name" value="Dihydrodipicolinate Reductase, domain 2"/>
    <property type="match status" value="1"/>
</dbReference>
<dbReference type="GO" id="GO:0000166">
    <property type="term" value="F:nucleotide binding"/>
    <property type="evidence" value="ECO:0007669"/>
    <property type="project" value="InterPro"/>
</dbReference>
<gene>
    <name evidence="4" type="ORF">CTheo_7160</name>
</gene>
<feature type="domain" description="Gfo/Idh/MocA-like oxidoreductase N-terminal" evidence="3">
    <location>
        <begin position="50"/>
        <end position="185"/>
    </location>
</feature>
<dbReference type="SUPFAM" id="SSF51735">
    <property type="entry name" value="NAD(P)-binding Rossmann-fold domains"/>
    <property type="match status" value="1"/>
</dbReference>
<protein>
    <submittedName>
        <fullName evidence="4">Oxidoreductase</fullName>
    </submittedName>
</protein>
<dbReference type="PANTHER" id="PTHR43377:SF12">
    <property type="entry name" value="BINDING ROSSMANN FOLD OXIDOREDUCTASE, PUTATIVE (AFU_ORTHOLOGUE AFUA_3G11840)-RELATED"/>
    <property type="match status" value="1"/>
</dbReference>
<evidence type="ECO:0000256" key="1">
    <source>
        <dbReference type="SAM" id="MobiDB-lite"/>
    </source>
</evidence>